<dbReference type="EMBL" id="BMNL01000003">
    <property type="protein sequence ID" value="GGP22000.1"/>
    <property type="molecule type" value="Genomic_DNA"/>
</dbReference>
<dbReference type="Pfam" id="PF00535">
    <property type="entry name" value="Glycos_transf_2"/>
    <property type="match status" value="1"/>
</dbReference>
<feature type="transmembrane region" description="Helical" evidence="7">
    <location>
        <begin position="67"/>
        <end position="95"/>
    </location>
</feature>
<dbReference type="Gene3D" id="3.90.550.10">
    <property type="entry name" value="Spore Coat Polysaccharide Biosynthesis Protein SpsA, Chain A"/>
    <property type="match status" value="1"/>
</dbReference>
<keyword evidence="4 7" id="KW-0812">Transmembrane</keyword>
<sequence>MPLNITSSLDGLMDKVGSNMTMVLYQFNHYIDVEKNTLQNISTYINNSSPVGVAVGHPAGYAIPMLIIIYAIYSVLLALSAIQVLIILHSGVYLFRSDRGEGRGRPRTRPFVSIIIPVKNEAMDVVEKAIRNVTGLSYPKDRYEVLVVSDDGPETFSKIKSLVDKYAELYGIKMAAVNRTRPVGYKGGAINYGVKLARGELIMVLDADTEVPSDYLEHAVSYIEAGYDMVGAVYRGRPAIPSATSKAIKVVYDVFNEIIILGRFLSRRNWGFSMVMGTNFVVRREALMRVGGLCHCTADDMDLSLKIKMSGGKVAIMREVTAVSEVTSTYMALKAQNIRWSSNDSIILRRYAGRILRSKMSIVDKMDLMLWLTKYPLLSLGGLSIFISIILSVFGIILPPLYVLVLEGINMALLVGFLGLMIATARKMGYPIHTTIISLATMSVMGFSISFAILYHYIEAMFKDLEWIYTPKGSKAMLQVNGLLMEKILTAIFIVLSIALFIMGYYMAFIYSSVGAIIMILTMRRAR</sequence>
<dbReference type="SUPFAM" id="SSF53448">
    <property type="entry name" value="Nucleotide-diphospho-sugar transferases"/>
    <property type="match status" value="1"/>
</dbReference>
<evidence type="ECO:0000256" key="3">
    <source>
        <dbReference type="ARBA" id="ARBA00022679"/>
    </source>
</evidence>
<feature type="transmembrane region" description="Helical" evidence="7">
    <location>
        <begin position="436"/>
        <end position="458"/>
    </location>
</feature>
<feature type="domain" description="Glycosyltransferase 2-like" evidence="8">
    <location>
        <begin position="113"/>
        <end position="290"/>
    </location>
</feature>
<organism evidence="9 10">
    <name type="scientific">Thermocladium modestius</name>
    <dbReference type="NCBI Taxonomy" id="62609"/>
    <lineage>
        <taxon>Archaea</taxon>
        <taxon>Thermoproteota</taxon>
        <taxon>Thermoprotei</taxon>
        <taxon>Thermoproteales</taxon>
        <taxon>Thermoproteaceae</taxon>
        <taxon>Thermocladium</taxon>
    </lineage>
</organism>
<evidence type="ECO:0000259" key="8">
    <source>
        <dbReference type="Pfam" id="PF00535"/>
    </source>
</evidence>
<dbReference type="InterPro" id="IPR050321">
    <property type="entry name" value="Glycosyltr_2/OpgH_subfam"/>
</dbReference>
<evidence type="ECO:0000256" key="6">
    <source>
        <dbReference type="ARBA" id="ARBA00023136"/>
    </source>
</evidence>
<dbReference type="Proteomes" id="UP000610960">
    <property type="component" value="Unassembled WGS sequence"/>
</dbReference>
<dbReference type="OrthoDB" id="43988at2157"/>
<protein>
    <submittedName>
        <fullName evidence="9">Glycosyl transferase</fullName>
    </submittedName>
</protein>
<gene>
    <name evidence="9" type="ORF">GCM10007981_16340</name>
</gene>
<accession>A0A830GWU2</accession>
<keyword evidence="10" id="KW-1185">Reference proteome</keyword>
<feature type="transmembrane region" description="Helical" evidence="7">
    <location>
        <begin position="404"/>
        <end position="424"/>
    </location>
</feature>
<evidence type="ECO:0000313" key="9">
    <source>
        <dbReference type="EMBL" id="GGP22000.1"/>
    </source>
</evidence>
<dbReference type="RefSeq" id="WP_188596888.1">
    <property type="nucleotide sequence ID" value="NZ_BMNL01000003.1"/>
</dbReference>
<reference evidence="9" key="2">
    <citation type="submission" date="2020-09" db="EMBL/GenBank/DDBJ databases">
        <authorList>
            <person name="Sun Q."/>
            <person name="Ohkuma M."/>
        </authorList>
    </citation>
    <scope>NUCLEOTIDE SEQUENCE</scope>
    <source>
        <strain evidence="9">JCM 10088</strain>
    </source>
</reference>
<feature type="transmembrane region" description="Helical" evidence="7">
    <location>
        <begin position="488"/>
        <end position="521"/>
    </location>
</feature>
<reference evidence="9" key="1">
    <citation type="journal article" date="2014" name="Int. J. Syst. Evol. Microbiol.">
        <title>Complete genome sequence of Corynebacterium casei LMG S-19264T (=DSM 44701T), isolated from a smear-ripened cheese.</title>
        <authorList>
            <consortium name="US DOE Joint Genome Institute (JGI-PGF)"/>
            <person name="Walter F."/>
            <person name="Albersmeier A."/>
            <person name="Kalinowski J."/>
            <person name="Ruckert C."/>
        </authorList>
    </citation>
    <scope>NUCLEOTIDE SEQUENCE</scope>
    <source>
        <strain evidence="9">JCM 10088</strain>
    </source>
</reference>
<keyword evidence="5 7" id="KW-1133">Transmembrane helix</keyword>
<dbReference type="AlphaFoldDB" id="A0A830GWU2"/>
<dbReference type="GO" id="GO:0016020">
    <property type="term" value="C:membrane"/>
    <property type="evidence" value="ECO:0007669"/>
    <property type="project" value="UniProtKB-SubCell"/>
</dbReference>
<dbReference type="InterPro" id="IPR001173">
    <property type="entry name" value="Glyco_trans_2-like"/>
</dbReference>
<feature type="transmembrane region" description="Helical" evidence="7">
    <location>
        <begin position="375"/>
        <end position="398"/>
    </location>
</feature>
<evidence type="ECO:0000256" key="1">
    <source>
        <dbReference type="ARBA" id="ARBA00004141"/>
    </source>
</evidence>
<dbReference type="GO" id="GO:0016757">
    <property type="term" value="F:glycosyltransferase activity"/>
    <property type="evidence" value="ECO:0007669"/>
    <property type="project" value="UniProtKB-KW"/>
</dbReference>
<dbReference type="PANTHER" id="PTHR43867">
    <property type="entry name" value="CELLULOSE SYNTHASE CATALYTIC SUBUNIT A [UDP-FORMING]"/>
    <property type="match status" value="1"/>
</dbReference>
<comment type="subcellular location">
    <subcellularLocation>
        <location evidence="1">Membrane</location>
        <topology evidence="1">Multi-pass membrane protein</topology>
    </subcellularLocation>
</comment>
<keyword evidence="6 7" id="KW-0472">Membrane</keyword>
<keyword evidence="2" id="KW-0328">Glycosyltransferase</keyword>
<dbReference type="PANTHER" id="PTHR43867:SF2">
    <property type="entry name" value="CELLULOSE SYNTHASE CATALYTIC SUBUNIT A [UDP-FORMING]"/>
    <property type="match status" value="1"/>
</dbReference>
<evidence type="ECO:0000313" key="10">
    <source>
        <dbReference type="Proteomes" id="UP000610960"/>
    </source>
</evidence>
<dbReference type="InterPro" id="IPR029044">
    <property type="entry name" value="Nucleotide-diphossugar_trans"/>
</dbReference>
<evidence type="ECO:0000256" key="7">
    <source>
        <dbReference type="SAM" id="Phobius"/>
    </source>
</evidence>
<proteinExistence type="predicted"/>
<name>A0A830GWU2_9CREN</name>
<comment type="caution">
    <text evidence="9">The sequence shown here is derived from an EMBL/GenBank/DDBJ whole genome shotgun (WGS) entry which is preliminary data.</text>
</comment>
<keyword evidence="3 9" id="KW-0808">Transferase</keyword>
<evidence type="ECO:0000256" key="2">
    <source>
        <dbReference type="ARBA" id="ARBA00022676"/>
    </source>
</evidence>
<evidence type="ECO:0000256" key="4">
    <source>
        <dbReference type="ARBA" id="ARBA00022692"/>
    </source>
</evidence>
<evidence type="ECO:0000256" key="5">
    <source>
        <dbReference type="ARBA" id="ARBA00022989"/>
    </source>
</evidence>